<reference evidence="1 2" key="1">
    <citation type="journal article" date="2021" name="Front. Genet.">
        <title>Chromosome-Level Genome Assembly Reveals Significant Gene Expansion in the Toll and IMD Signaling Pathways of Dendrolimus kikuchii.</title>
        <authorList>
            <person name="Zhou J."/>
            <person name="Wu P."/>
            <person name="Xiong Z."/>
            <person name="Liu N."/>
            <person name="Zhao N."/>
            <person name="Ji M."/>
            <person name="Qiu Y."/>
            <person name="Yang B."/>
        </authorList>
    </citation>
    <scope>NUCLEOTIDE SEQUENCE [LARGE SCALE GENOMIC DNA]</scope>
    <source>
        <strain evidence="1">Ann1</strain>
    </source>
</reference>
<protein>
    <submittedName>
        <fullName evidence="1">Uncharacterized protein</fullName>
    </submittedName>
</protein>
<dbReference type="EMBL" id="CM034389">
    <property type="protein sequence ID" value="KAJ0182446.1"/>
    <property type="molecule type" value="Genomic_DNA"/>
</dbReference>
<proteinExistence type="predicted"/>
<sequence>MATLFDSSKMRECAYKDRYSFIGEWYDNQASLVRRFNVFYYPTDDTLEMYDLRNKKTFVRRIKVNGISLENIYIGGTLYILGRLIKIVEFACEDTRKKLQKDMEVTFVMIKPLPTNIAGKILNHFFENGFRVTRMKKSRLTAGDVNQLYRSQLTDPTFPFLLDYLTGQLVYGIELVGKNTVSRCKKLLGDRDPTKADPGTIRALYGTDPVRNCVHVSADPGAALEDIDYFFPPPPLRSIRLRLTATLSNCTLCIVKPHAVREGKLGSVLEGIDEGGFEVTALNMTIVENINAAEFYEVYKGIVPEYKGMVEELSSGTCVAMEITAKDKGINTAVEFRKLVGPSDPEIARLLRPHTLRAKFGFFNLQLGFQELQTISMHHKQISPATHKGGWPTENFPT</sequence>
<dbReference type="Proteomes" id="UP000824533">
    <property type="component" value="Linkage Group LG03"/>
</dbReference>
<organism evidence="1 2">
    <name type="scientific">Dendrolimus kikuchii</name>
    <dbReference type="NCBI Taxonomy" id="765133"/>
    <lineage>
        <taxon>Eukaryota</taxon>
        <taxon>Metazoa</taxon>
        <taxon>Ecdysozoa</taxon>
        <taxon>Arthropoda</taxon>
        <taxon>Hexapoda</taxon>
        <taxon>Insecta</taxon>
        <taxon>Pterygota</taxon>
        <taxon>Neoptera</taxon>
        <taxon>Endopterygota</taxon>
        <taxon>Lepidoptera</taxon>
        <taxon>Glossata</taxon>
        <taxon>Ditrysia</taxon>
        <taxon>Bombycoidea</taxon>
        <taxon>Lasiocampidae</taxon>
        <taxon>Dendrolimus</taxon>
    </lineage>
</organism>
<gene>
    <name evidence="1" type="ORF">K1T71_001815</name>
</gene>
<keyword evidence="2" id="KW-1185">Reference proteome</keyword>
<evidence type="ECO:0000313" key="2">
    <source>
        <dbReference type="Proteomes" id="UP000824533"/>
    </source>
</evidence>
<evidence type="ECO:0000313" key="1">
    <source>
        <dbReference type="EMBL" id="KAJ0182446.1"/>
    </source>
</evidence>
<comment type="caution">
    <text evidence="1">The sequence shown here is derived from an EMBL/GenBank/DDBJ whole genome shotgun (WGS) entry which is preliminary data.</text>
</comment>
<name>A0ACC1DGF8_9NEOP</name>
<accession>A0ACC1DGF8</accession>